<gene>
    <name evidence="2" type="ORF">J2Z64_001044</name>
</gene>
<evidence type="ECO:0000313" key="3">
    <source>
        <dbReference type="Proteomes" id="UP001138793"/>
    </source>
</evidence>
<dbReference type="RefSeq" id="WP_246811923.1">
    <property type="nucleotide sequence ID" value="NZ_JAGGMB010000002.1"/>
</dbReference>
<organism evidence="2 3">
    <name type="scientific">Oceanobacillus polygoni</name>
    <dbReference type="NCBI Taxonomy" id="1235259"/>
    <lineage>
        <taxon>Bacteria</taxon>
        <taxon>Bacillati</taxon>
        <taxon>Bacillota</taxon>
        <taxon>Bacilli</taxon>
        <taxon>Bacillales</taxon>
        <taxon>Bacillaceae</taxon>
        <taxon>Oceanobacillus</taxon>
    </lineage>
</organism>
<name>A0A9X0YQA5_9BACI</name>
<evidence type="ECO:0000256" key="1">
    <source>
        <dbReference type="SAM" id="Phobius"/>
    </source>
</evidence>
<sequence length="186" mass="21446">MKEKKIKLGWFGWTMIGVVLITVIASSLFFFNVFQLDMKSLFRDDELVGSVDQNDISEEAMGEINRVRATIGGENAELGRFIRAMHEFYNKTTGYGGINNLDWDEQREQAETVIDRIEGIDTEITDESLLADLKQIVDLANRISDEQDSELIRSLHRYFHDLDIALNNYTTFDRIWNVTETLKGIE</sequence>
<keyword evidence="3" id="KW-1185">Reference proteome</keyword>
<evidence type="ECO:0000313" key="2">
    <source>
        <dbReference type="EMBL" id="MBP2076832.1"/>
    </source>
</evidence>
<keyword evidence="1" id="KW-0812">Transmembrane</keyword>
<feature type="transmembrane region" description="Helical" evidence="1">
    <location>
        <begin position="12"/>
        <end position="34"/>
    </location>
</feature>
<dbReference type="Proteomes" id="UP001138793">
    <property type="component" value="Unassembled WGS sequence"/>
</dbReference>
<proteinExistence type="predicted"/>
<reference evidence="2" key="1">
    <citation type="submission" date="2021-03" db="EMBL/GenBank/DDBJ databases">
        <title>Genomic Encyclopedia of Type Strains, Phase IV (KMG-IV): sequencing the most valuable type-strain genomes for metagenomic binning, comparative biology and taxonomic classification.</title>
        <authorList>
            <person name="Goeker M."/>
        </authorList>
    </citation>
    <scope>NUCLEOTIDE SEQUENCE</scope>
    <source>
        <strain evidence="2">DSM 107338</strain>
    </source>
</reference>
<dbReference type="EMBL" id="JAGGMB010000002">
    <property type="protein sequence ID" value="MBP2076832.1"/>
    <property type="molecule type" value="Genomic_DNA"/>
</dbReference>
<keyword evidence="1" id="KW-1133">Transmembrane helix</keyword>
<protein>
    <submittedName>
        <fullName evidence="2">Uncharacterized protein</fullName>
    </submittedName>
</protein>
<dbReference type="AlphaFoldDB" id="A0A9X0YQA5"/>
<keyword evidence="1" id="KW-0472">Membrane</keyword>
<comment type="caution">
    <text evidence="2">The sequence shown here is derived from an EMBL/GenBank/DDBJ whole genome shotgun (WGS) entry which is preliminary data.</text>
</comment>
<accession>A0A9X0YQA5</accession>